<dbReference type="EMBL" id="BSNX01000022">
    <property type="protein sequence ID" value="GLQ72920.1"/>
    <property type="molecule type" value="Genomic_DNA"/>
</dbReference>
<feature type="region of interest" description="Disordered" evidence="1">
    <location>
        <begin position="449"/>
        <end position="480"/>
    </location>
</feature>
<dbReference type="Proteomes" id="UP001156690">
    <property type="component" value="Unassembled WGS sequence"/>
</dbReference>
<feature type="region of interest" description="Disordered" evidence="1">
    <location>
        <begin position="42"/>
        <end position="78"/>
    </location>
</feature>
<dbReference type="AlphaFoldDB" id="A0AAV5NR48"/>
<comment type="caution">
    <text evidence="2">The sequence shown here is derived from an EMBL/GenBank/DDBJ whole genome shotgun (WGS) entry which is preliminary data.</text>
</comment>
<keyword evidence="3" id="KW-1185">Reference proteome</keyword>
<gene>
    <name evidence="2" type="ORF">GCM10007932_22800</name>
</gene>
<evidence type="ECO:0000313" key="2">
    <source>
        <dbReference type="EMBL" id="GLQ72920.1"/>
    </source>
</evidence>
<sequence>MRLDTRGLVDGFLRGYDVMQRHRAREANQARADNALALRFAESEREEKRREQQAQQQAERHQYQYGKDGKGGRLRAQDERTRRTQEMQLAAHQAQRKLSQYRLGQEKKRAFLQENQPLIQAGWGRWLQGGDVDAVFDSREVKGGAYDPRRYLRPDVEDAFATLETALPKVIQGDIPLDDETFVRALGTVYQKNLEAVVGQRDPNTGRRIRAARMGIPVLAKDIQPDLPGNQPGLVLTAEVEDGSGRWHPRPITRNRTTDAGDPVHILPLEDAIRDLTGQLALRRQAQASSAYQTLFAPSRDTRGVRREYRQAYLALEKERSKALAAMLDPTPEHIKTLNEQFDAQQEKLRAMYLKVPNAEQSNRAAAWAQGDETKQRFLEALQRKGWDVARLTPDVLAFNYQRALADQQRQRDEALVQQLLIKDEPTIPAGIAKGLNAKDVATSMGLRDEVPAGGSLPSAKPRANTPRQEAMLDEIHTWQ</sequence>
<organism evidence="2 3">
    <name type="scientific">Vibrio penaeicida</name>
    <dbReference type="NCBI Taxonomy" id="104609"/>
    <lineage>
        <taxon>Bacteria</taxon>
        <taxon>Pseudomonadati</taxon>
        <taxon>Pseudomonadota</taxon>
        <taxon>Gammaproteobacteria</taxon>
        <taxon>Vibrionales</taxon>
        <taxon>Vibrionaceae</taxon>
        <taxon>Vibrio</taxon>
    </lineage>
</organism>
<reference evidence="3" key="1">
    <citation type="journal article" date="2019" name="Int. J. Syst. Evol. Microbiol.">
        <title>The Global Catalogue of Microorganisms (GCM) 10K type strain sequencing project: providing services to taxonomists for standard genome sequencing and annotation.</title>
        <authorList>
            <consortium name="The Broad Institute Genomics Platform"/>
            <consortium name="The Broad Institute Genome Sequencing Center for Infectious Disease"/>
            <person name="Wu L."/>
            <person name="Ma J."/>
        </authorList>
    </citation>
    <scope>NUCLEOTIDE SEQUENCE [LARGE SCALE GENOMIC DNA]</scope>
    <source>
        <strain evidence="3">NBRC 15640</strain>
    </source>
</reference>
<accession>A0AAV5NR48</accession>
<protein>
    <submittedName>
        <fullName evidence="2">Uncharacterized protein</fullName>
    </submittedName>
</protein>
<evidence type="ECO:0000256" key="1">
    <source>
        <dbReference type="SAM" id="MobiDB-lite"/>
    </source>
</evidence>
<evidence type="ECO:0000313" key="3">
    <source>
        <dbReference type="Proteomes" id="UP001156690"/>
    </source>
</evidence>
<name>A0AAV5NR48_9VIBR</name>
<proteinExistence type="predicted"/>